<dbReference type="InterPro" id="IPR023393">
    <property type="entry name" value="START-like_dom_sf"/>
</dbReference>
<dbReference type="AlphaFoldDB" id="A0A4Y8ZUT6"/>
<organism evidence="2 3">
    <name type="scientific">Sphingomonas parva</name>
    <dbReference type="NCBI Taxonomy" id="2555898"/>
    <lineage>
        <taxon>Bacteria</taxon>
        <taxon>Pseudomonadati</taxon>
        <taxon>Pseudomonadota</taxon>
        <taxon>Alphaproteobacteria</taxon>
        <taxon>Sphingomonadales</taxon>
        <taxon>Sphingomonadaceae</taxon>
        <taxon>Sphingomonas</taxon>
    </lineage>
</organism>
<evidence type="ECO:0000313" key="2">
    <source>
        <dbReference type="EMBL" id="TFI59793.1"/>
    </source>
</evidence>
<sequence>MMIDVVEEIDIPASQHKVWTALTDFSSYKKWHPYVRIDGSSLTGEKVRYTFVRNSRGKLATTEATLSVCSAPREIDIEIGWERVLLVTEWYLLEPVRNGVRLKHGLRFSGLLASLAGPILRRCHPDWFYLRRPIVSLRKYLARSRGDGDARRRRQSAARTSSSQRPLP</sequence>
<dbReference type="Gene3D" id="3.30.530.20">
    <property type="match status" value="1"/>
</dbReference>
<reference evidence="2 3" key="1">
    <citation type="submission" date="2019-03" db="EMBL/GenBank/DDBJ databases">
        <title>Genome sequence of Sphingomonas sp. 17J27-24.</title>
        <authorList>
            <person name="Kim M."/>
            <person name="Maeng S."/>
            <person name="Sathiyaraj S."/>
        </authorList>
    </citation>
    <scope>NUCLEOTIDE SEQUENCE [LARGE SCALE GENOMIC DNA]</scope>
    <source>
        <strain evidence="2 3">17J27-24</strain>
    </source>
</reference>
<feature type="region of interest" description="Disordered" evidence="1">
    <location>
        <begin position="146"/>
        <end position="168"/>
    </location>
</feature>
<keyword evidence="3" id="KW-1185">Reference proteome</keyword>
<gene>
    <name evidence="2" type="ORF">E2493_02855</name>
</gene>
<evidence type="ECO:0000313" key="3">
    <source>
        <dbReference type="Proteomes" id="UP000298213"/>
    </source>
</evidence>
<feature type="compositionally biased region" description="Low complexity" evidence="1">
    <location>
        <begin position="157"/>
        <end position="168"/>
    </location>
</feature>
<dbReference type="RefSeq" id="WP_135083520.1">
    <property type="nucleotide sequence ID" value="NZ_SPDV01000003.1"/>
</dbReference>
<dbReference type="Pfam" id="PF10604">
    <property type="entry name" value="Polyketide_cyc2"/>
    <property type="match status" value="1"/>
</dbReference>
<dbReference type="SUPFAM" id="SSF55961">
    <property type="entry name" value="Bet v1-like"/>
    <property type="match status" value="1"/>
</dbReference>
<dbReference type="InterPro" id="IPR019587">
    <property type="entry name" value="Polyketide_cyclase/dehydratase"/>
</dbReference>
<protein>
    <recommendedName>
        <fullName evidence="4">SRPBCC domain-containing protein</fullName>
    </recommendedName>
</protein>
<comment type="caution">
    <text evidence="2">The sequence shown here is derived from an EMBL/GenBank/DDBJ whole genome shotgun (WGS) entry which is preliminary data.</text>
</comment>
<evidence type="ECO:0000256" key="1">
    <source>
        <dbReference type="SAM" id="MobiDB-lite"/>
    </source>
</evidence>
<name>A0A4Y8ZUT6_9SPHN</name>
<dbReference type="OrthoDB" id="7448864at2"/>
<dbReference type="EMBL" id="SPDV01000003">
    <property type="protein sequence ID" value="TFI59793.1"/>
    <property type="molecule type" value="Genomic_DNA"/>
</dbReference>
<proteinExistence type="predicted"/>
<dbReference type="Proteomes" id="UP000298213">
    <property type="component" value="Unassembled WGS sequence"/>
</dbReference>
<accession>A0A4Y8ZUT6</accession>
<evidence type="ECO:0008006" key="4">
    <source>
        <dbReference type="Google" id="ProtNLM"/>
    </source>
</evidence>